<sequence length="159" mass="18424">MADDKELLANFEFVYEEDNLPKLMCKKCIFLVDTLHCFKNQCVAAEIKLRKNLKQFRVGDVGALIIDDENLEEHHLNQNRDGATSSEEDYHIEYISEEARVQVENAKKRNSRAKRRRKRKSVIGVELLESLPSLSKKIRPLNFPKLPSHQQSTNGDLDE</sequence>
<dbReference type="Proteomes" id="UP001239111">
    <property type="component" value="Chromosome 3"/>
</dbReference>
<feature type="non-terminal residue" evidence="1">
    <location>
        <position position="159"/>
    </location>
</feature>
<keyword evidence="2" id="KW-1185">Reference proteome</keyword>
<proteinExistence type="predicted"/>
<dbReference type="EMBL" id="CM056743">
    <property type="protein sequence ID" value="KAJ8671235.1"/>
    <property type="molecule type" value="Genomic_DNA"/>
</dbReference>
<accession>A0ACC2NNX1</accession>
<evidence type="ECO:0000313" key="1">
    <source>
        <dbReference type="EMBL" id="KAJ8671235.1"/>
    </source>
</evidence>
<protein>
    <submittedName>
        <fullName evidence="1">Uncharacterized protein</fullName>
    </submittedName>
</protein>
<gene>
    <name evidence="1" type="ORF">QAD02_002494</name>
</gene>
<organism evidence="1 2">
    <name type="scientific">Eretmocerus hayati</name>
    <dbReference type="NCBI Taxonomy" id="131215"/>
    <lineage>
        <taxon>Eukaryota</taxon>
        <taxon>Metazoa</taxon>
        <taxon>Ecdysozoa</taxon>
        <taxon>Arthropoda</taxon>
        <taxon>Hexapoda</taxon>
        <taxon>Insecta</taxon>
        <taxon>Pterygota</taxon>
        <taxon>Neoptera</taxon>
        <taxon>Endopterygota</taxon>
        <taxon>Hymenoptera</taxon>
        <taxon>Apocrita</taxon>
        <taxon>Proctotrupomorpha</taxon>
        <taxon>Chalcidoidea</taxon>
        <taxon>Aphelinidae</taxon>
        <taxon>Aphelininae</taxon>
        <taxon>Eretmocerus</taxon>
    </lineage>
</organism>
<name>A0ACC2NNX1_9HYME</name>
<evidence type="ECO:0000313" key="2">
    <source>
        <dbReference type="Proteomes" id="UP001239111"/>
    </source>
</evidence>
<reference evidence="1" key="1">
    <citation type="submission" date="2023-04" db="EMBL/GenBank/DDBJ databases">
        <title>A chromosome-level genome assembly of the parasitoid wasp Eretmocerus hayati.</title>
        <authorList>
            <person name="Zhong Y."/>
            <person name="Liu S."/>
            <person name="Liu Y."/>
        </authorList>
    </citation>
    <scope>NUCLEOTIDE SEQUENCE</scope>
    <source>
        <strain evidence="1">ZJU_SS_LIU_2023</strain>
    </source>
</reference>
<comment type="caution">
    <text evidence="1">The sequence shown here is derived from an EMBL/GenBank/DDBJ whole genome shotgun (WGS) entry which is preliminary data.</text>
</comment>